<reference evidence="2" key="1">
    <citation type="submission" date="2020-08" db="EMBL/GenBank/DDBJ databases">
        <title>Genome sequencing and assembly of the red palm weevil Rhynchophorus ferrugineus.</title>
        <authorList>
            <person name="Dias G.B."/>
            <person name="Bergman C.M."/>
            <person name="Manee M."/>
        </authorList>
    </citation>
    <scope>NUCLEOTIDE SEQUENCE</scope>
    <source>
        <strain evidence="2">AA-2017</strain>
        <tissue evidence="2">Whole larva</tissue>
    </source>
</reference>
<evidence type="ECO:0000313" key="2">
    <source>
        <dbReference type="EMBL" id="KAF7279507.1"/>
    </source>
</evidence>
<accession>A0A834ITJ6</accession>
<evidence type="ECO:0000256" key="1">
    <source>
        <dbReference type="SAM" id="MobiDB-lite"/>
    </source>
</evidence>
<dbReference type="EMBL" id="JAACXV010000358">
    <property type="protein sequence ID" value="KAF7279507.1"/>
    <property type="molecule type" value="Genomic_DNA"/>
</dbReference>
<keyword evidence="3" id="KW-1185">Reference proteome</keyword>
<protein>
    <submittedName>
        <fullName evidence="2">Uncharacterized protein</fullName>
    </submittedName>
</protein>
<dbReference type="AlphaFoldDB" id="A0A834ITJ6"/>
<proteinExistence type="predicted"/>
<sequence>MIVVLRLITLQSRARTRIETAEPHFFLHVADASTAISLLSYRRRTRHAAGLPAVLVINFEQKPFNKNEIAPFPNRRQALILITGITRFSFNVTRLVTCSRRIIKRLSPAIRREKSGPNVQQTPNSCSVRDNPPQG</sequence>
<evidence type="ECO:0000313" key="3">
    <source>
        <dbReference type="Proteomes" id="UP000625711"/>
    </source>
</evidence>
<organism evidence="2 3">
    <name type="scientific">Rhynchophorus ferrugineus</name>
    <name type="common">Red palm weevil</name>
    <name type="synonym">Curculio ferrugineus</name>
    <dbReference type="NCBI Taxonomy" id="354439"/>
    <lineage>
        <taxon>Eukaryota</taxon>
        <taxon>Metazoa</taxon>
        <taxon>Ecdysozoa</taxon>
        <taxon>Arthropoda</taxon>
        <taxon>Hexapoda</taxon>
        <taxon>Insecta</taxon>
        <taxon>Pterygota</taxon>
        <taxon>Neoptera</taxon>
        <taxon>Endopterygota</taxon>
        <taxon>Coleoptera</taxon>
        <taxon>Polyphaga</taxon>
        <taxon>Cucujiformia</taxon>
        <taxon>Curculionidae</taxon>
        <taxon>Dryophthorinae</taxon>
        <taxon>Rhynchophorus</taxon>
    </lineage>
</organism>
<feature type="region of interest" description="Disordered" evidence="1">
    <location>
        <begin position="113"/>
        <end position="135"/>
    </location>
</feature>
<name>A0A834ITJ6_RHYFE</name>
<gene>
    <name evidence="2" type="ORF">GWI33_007089</name>
</gene>
<feature type="compositionally biased region" description="Polar residues" evidence="1">
    <location>
        <begin position="117"/>
        <end position="128"/>
    </location>
</feature>
<dbReference type="Proteomes" id="UP000625711">
    <property type="component" value="Unassembled WGS sequence"/>
</dbReference>
<comment type="caution">
    <text evidence="2">The sequence shown here is derived from an EMBL/GenBank/DDBJ whole genome shotgun (WGS) entry which is preliminary data.</text>
</comment>